<evidence type="ECO:0000313" key="7">
    <source>
        <dbReference type="Proteomes" id="UP000824074"/>
    </source>
</evidence>
<comment type="similarity">
    <text evidence="4">Belongs to the MrnC RNase family.</text>
</comment>
<evidence type="ECO:0000256" key="4">
    <source>
        <dbReference type="HAMAP-Rule" id="MF_01468"/>
    </source>
</evidence>
<keyword evidence="4" id="KW-0694">RNA-binding</keyword>
<name>A0A9D1IPR7_9FIRM</name>
<reference evidence="6" key="1">
    <citation type="submission" date="2020-10" db="EMBL/GenBank/DDBJ databases">
        <authorList>
            <person name="Gilroy R."/>
        </authorList>
    </citation>
    <scope>NUCLEOTIDE SEQUENCE</scope>
    <source>
        <strain evidence="6">CHK193-30670</strain>
    </source>
</reference>
<dbReference type="InterPro" id="IPR008226">
    <property type="entry name" value="Mini3_fam"/>
</dbReference>
<dbReference type="AlphaFoldDB" id="A0A9D1IPR7"/>
<evidence type="ECO:0000256" key="2">
    <source>
        <dbReference type="ARBA" id="ARBA00022759"/>
    </source>
</evidence>
<evidence type="ECO:0000256" key="3">
    <source>
        <dbReference type="ARBA" id="ARBA00022801"/>
    </source>
</evidence>
<dbReference type="InterPro" id="IPR000999">
    <property type="entry name" value="RNase_III_dom"/>
</dbReference>
<comment type="caution">
    <text evidence="6">The sequence shown here is derived from an EMBL/GenBank/DDBJ whole genome shotgun (WGS) entry which is preliminary data.</text>
</comment>
<keyword evidence="4" id="KW-0963">Cytoplasm</keyword>
<dbReference type="GO" id="GO:0004525">
    <property type="term" value="F:ribonuclease III activity"/>
    <property type="evidence" value="ECO:0007669"/>
    <property type="project" value="InterPro"/>
</dbReference>
<reference evidence="6" key="2">
    <citation type="journal article" date="2021" name="PeerJ">
        <title>Extensive microbial diversity within the chicken gut microbiome revealed by metagenomics and culture.</title>
        <authorList>
            <person name="Gilroy R."/>
            <person name="Ravi A."/>
            <person name="Getino M."/>
            <person name="Pursley I."/>
            <person name="Horton D.L."/>
            <person name="Alikhan N.F."/>
            <person name="Baker D."/>
            <person name="Gharbi K."/>
            <person name="Hall N."/>
            <person name="Watson M."/>
            <person name="Adriaenssens E.M."/>
            <person name="Foster-Nyarko E."/>
            <person name="Jarju S."/>
            <person name="Secka A."/>
            <person name="Antonio M."/>
            <person name="Oren A."/>
            <person name="Chaudhuri R.R."/>
            <person name="La Ragione R."/>
            <person name="Hildebrand F."/>
            <person name="Pallen M.J."/>
        </authorList>
    </citation>
    <scope>NUCLEOTIDE SEQUENCE</scope>
    <source>
        <strain evidence="6">CHK193-30670</strain>
    </source>
</reference>
<dbReference type="Gene3D" id="1.10.1520.10">
    <property type="entry name" value="Ribonuclease III domain"/>
    <property type="match status" value="1"/>
</dbReference>
<dbReference type="GO" id="GO:0019843">
    <property type="term" value="F:rRNA binding"/>
    <property type="evidence" value="ECO:0007669"/>
    <property type="project" value="UniProtKB-UniRule"/>
</dbReference>
<keyword evidence="4" id="KW-0699">rRNA-binding</keyword>
<evidence type="ECO:0000259" key="5">
    <source>
        <dbReference type="Pfam" id="PF00636"/>
    </source>
</evidence>
<accession>A0A9D1IPR7</accession>
<feature type="domain" description="RNase III" evidence="5">
    <location>
        <begin position="7"/>
        <end position="106"/>
    </location>
</feature>
<dbReference type="PANTHER" id="PTHR34276">
    <property type="entry name" value="MINI-RIBONUCLEASE 3"/>
    <property type="match status" value="1"/>
</dbReference>
<proteinExistence type="inferred from homology"/>
<comment type="cofactor">
    <cofactor evidence="4">
        <name>Mg(2+)</name>
        <dbReference type="ChEBI" id="CHEBI:18420"/>
    </cofactor>
</comment>
<dbReference type="Pfam" id="PF00636">
    <property type="entry name" value="Ribonuclease_3"/>
    <property type="match status" value="1"/>
</dbReference>
<keyword evidence="4" id="KW-0690">Ribosome biogenesis</keyword>
<comment type="function">
    <text evidence="4">Involved in correct processing of both the 5' and 3' ends of 23S rRNA precursor. Processes 30S rRNA precursor transcript even in absence of ribonuclease 3 (Rnc); Rnc processes 30S rRNA into smaller rRNA precursors.</text>
</comment>
<dbReference type="PANTHER" id="PTHR34276:SF1">
    <property type="entry name" value="MINI-RIBONUCLEASE 3"/>
    <property type="match status" value="1"/>
</dbReference>
<sequence>MDINSKVLAFIGDAVYEVMIRSYLLKMKTNDVNKLETLKVKYVSAKSQALILDDLINKNVFSENELSIIKRARNTKLSSKPKNTDIITYKKATALEALIGYLYIKKDFKRMDEIKNLIVDKGD</sequence>
<gene>
    <name evidence="4" type="primary">mrnC</name>
    <name evidence="6" type="ORF">IAB68_04370</name>
</gene>
<comment type="subcellular location">
    <subcellularLocation>
        <location evidence="4">Cytoplasm</location>
    </subcellularLocation>
</comment>
<keyword evidence="4" id="KW-0460">Magnesium</keyword>
<evidence type="ECO:0000256" key="1">
    <source>
        <dbReference type="ARBA" id="ARBA00022722"/>
    </source>
</evidence>
<comment type="subunit">
    <text evidence="4">Homodimer.</text>
</comment>
<dbReference type="HAMAP" id="MF_01468">
    <property type="entry name" value="RNase_Mini_III"/>
    <property type="match status" value="1"/>
</dbReference>
<feature type="active site" evidence="4">
    <location>
        <position position="13"/>
    </location>
</feature>
<protein>
    <recommendedName>
        <fullName evidence="4">Mini-ribonuclease 3</fullName>
        <shortName evidence="4">Mini-3</shortName>
        <shortName evidence="4">Mini-RNase 3</shortName>
        <ecNumber evidence="4">3.1.26.-</ecNumber>
    </recommendedName>
    <alternativeName>
        <fullName evidence="4">Mini-RNase III</fullName>
        <shortName evidence="4">Mini-III</shortName>
    </alternativeName>
</protein>
<dbReference type="EC" id="3.1.26.-" evidence="4"/>
<dbReference type="PIRSF" id="PIRSF005520">
    <property type="entry name" value="UCP005520"/>
    <property type="match status" value="1"/>
</dbReference>
<keyword evidence="2 4" id="KW-0255">Endonuclease</keyword>
<dbReference type="InterPro" id="IPR036389">
    <property type="entry name" value="RNase_III_sf"/>
</dbReference>
<dbReference type="GO" id="GO:0005737">
    <property type="term" value="C:cytoplasm"/>
    <property type="evidence" value="ECO:0007669"/>
    <property type="project" value="UniProtKB-SubCell"/>
</dbReference>
<dbReference type="GO" id="GO:0006364">
    <property type="term" value="P:rRNA processing"/>
    <property type="evidence" value="ECO:0007669"/>
    <property type="project" value="UniProtKB-UniRule"/>
</dbReference>
<dbReference type="SUPFAM" id="SSF69065">
    <property type="entry name" value="RNase III domain-like"/>
    <property type="match status" value="1"/>
</dbReference>
<dbReference type="EMBL" id="DVMT01000043">
    <property type="protein sequence ID" value="HIU40516.1"/>
    <property type="molecule type" value="Genomic_DNA"/>
</dbReference>
<organism evidence="6 7">
    <name type="scientific">Candidatus Aphodocola excrementigallinarum</name>
    <dbReference type="NCBI Taxonomy" id="2840670"/>
    <lineage>
        <taxon>Bacteria</taxon>
        <taxon>Bacillati</taxon>
        <taxon>Bacillota</taxon>
        <taxon>Bacilli</taxon>
        <taxon>Candidatus Aphodocola</taxon>
    </lineage>
</organism>
<evidence type="ECO:0000313" key="6">
    <source>
        <dbReference type="EMBL" id="HIU40516.1"/>
    </source>
</evidence>
<keyword evidence="4" id="KW-0698">rRNA processing</keyword>
<keyword evidence="3 4" id="KW-0378">Hydrolase</keyword>
<dbReference type="Proteomes" id="UP000824074">
    <property type="component" value="Unassembled WGS sequence"/>
</dbReference>
<keyword evidence="1 4" id="KW-0540">Nuclease</keyword>